<dbReference type="OrthoDB" id="6022555at2759"/>
<sequence>MHLRPAFLTNVKLKLDKEKLDVFKPQSATAKHSTLKNPSSLVTDIHEVLGDLLSSGGQLLGNSRKLYNSHALKGTWHSLTTEQSKAGVTEALGDSSESAETLQSVTKQMGGEGTPVKNKAPLGQTNTIDHKTEFVAMNSHTNLMDSGTEPNSRGMDAVTAHNATPLELNAEGKRKNIRKSPNHPHSQATCLRQLLFLQLDLIEQQQEQLQTKDKEIDELKADRDTLLARIERMERRLQLLSKEPRDKRLFQPLERWIPDTDDFWDLDLDDKSKESAPKAQALSRGSKVQKRKFSFLDSKAQRTRGKSSKLSPQKSETGSTSPCQRDLRNKETPENNVVSGHPVDQADTEDPQEDTADLPYMTTTEMYLCCWHQPPLSPLHETSPRKEEDVASEFVPPIQEQRAYGSSAFPSWRENSVEPLREDEMFDIPESLDDGVFLKRHSKLELDEKRRKRWDIQRIREQRMLQRLQQRMEKKKSGIQEREPEFSSFYPDVEDVGSIVITPFLPVVAFGRPLPNLTQQNFELPWLDERSRCRIENQKKQTPHRTCRK</sequence>
<evidence type="ECO:0000259" key="9">
    <source>
        <dbReference type="PROSITE" id="PS52052"/>
    </source>
</evidence>
<evidence type="ECO:0000256" key="8">
    <source>
        <dbReference type="SAM" id="MobiDB-lite"/>
    </source>
</evidence>
<dbReference type="FunFam" id="1.20.5.170:FF:000047">
    <property type="entry name" value="male-specific lethal 1 homolog isoform X1"/>
    <property type="match status" value="1"/>
</dbReference>
<evidence type="ECO:0000256" key="3">
    <source>
        <dbReference type="ARBA" id="ARBA00022853"/>
    </source>
</evidence>
<dbReference type="InParanoid" id="A0A6J2VDP4"/>
<evidence type="ECO:0000256" key="1">
    <source>
        <dbReference type="ARBA" id="ARBA00004324"/>
    </source>
</evidence>
<name>A0A6J2VDP4_CHACN</name>
<comment type="similarity">
    <text evidence="6">Belongs to the msl-1 family.</text>
</comment>
<feature type="compositionally biased region" description="Polar residues" evidence="8">
    <location>
        <begin position="308"/>
        <end position="323"/>
    </location>
</feature>
<evidence type="ECO:0000313" key="10">
    <source>
        <dbReference type="Proteomes" id="UP000504632"/>
    </source>
</evidence>
<dbReference type="GO" id="GO:0045893">
    <property type="term" value="P:positive regulation of DNA-templated transcription"/>
    <property type="evidence" value="ECO:0007669"/>
    <property type="project" value="UniProtKB-ARBA"/>
</dbReference>
<dbReference type="GO" id="GO:0016607">
    <property type="term" value="C:nuclear speck"/>
    <property type="evidence" value="ECO:0007669"/>
    <property type="project" value="UniProtKB-SubCell"/>
</dbReference>
<feature type="region of interest" description="Disordered" evidence="8">
    <location>
        <begin position="274"/>
        <end position="356"/>
    </location>
</feature>
<reference evidence="11" key="1">
    <citation type="submission" date="2025-08" db="UniProtKB">
        <authorList>
            <consortium name="RefSeq"/>
        </authorList>
    </citation>
    <scope>IDENTIFICATION</scope>
</reference>
<gene>
    <name evidence="11" type="primary">msl1b</name>
</gene>
<dbReference type="Proteomes" id="UP000504632">
    <property type="component" value="Chromosome 5"/>
</dbReference>
<dbReference type="AlphaFoldDB" id="A0A6J2VDP4"/>
<keyword evidence="10" id="KW-1185">Reference proteome</keyword>
<feature type="coiled-coil region" evidence="7">
    <location>
        <begin position="202"/>
        <end position="243"/>
    </location>
</feature>
<accession>A0A6J2VDP4</accession>
<evidence type="ECO:0000256" key="5">
    <source>
        <dbReference type="ARBA" id="ARBA00023242"/>
    </source>
</evidence>
<dbReference type="RefSeq" id="XP_030629923.1">
    <property type="nucleotide sequence ID" value="XM_030774063.1"/>
</dbReference>
<dbReference type="GeneID" id="115811727"/>
<dbReference type="InterPro" id="IPR029332">
    <property type="entry name" value="PEHE_dom"/>
</dbReference>
<dbReference type="PROSITE" id="PS52052">
    <property type="entry name" value="PEHE"/>
    <property type="match status" value="1"/>
</dbReference>
<evidence type="ECO:0000256" key="7">
    <source>
        <dbReference type="SAM" id="Coils"/>
    </source>
</evidence>
<dbReference type="CTD" id="563262"/>
<comment type="subcellular location">
    <subcellularLocation>
        <location evidence="1">Nucleus speckle</location>
    </subcellularLocation>
    <subcellularLocation>
        <location evidence="2">Nucleus</location>
        <location evidence="2">Nucleoplasm</location>
    </subcellularLocation>
</comment>
<feature type="compositionally biased region" description="Acidic residues" evidence="8">
    <location>
        <begin position="346"/>
        <end position="356"/>
    </location>
</feature>
<protein>
    <submittedName>
        <fullName evidence="11">Male-specific lethal 1 homolog isoform X1</fullName>
    </submittedName>
</protein>
<dbReference type="GO" id="GO:0072487">
    <property type="term" value="C:MSL complex"/>
    <property type="evidence" value="ECO:0007669"/>
    <property type="project" value="InterPro"/>
</dbReference>
<keyword evidence="3" id="KW-0156">Chromatin regulator</keyword>
<dbReference type="PANTHER" id="PTHR21656:SF2">
    <property type="entry name" value="MALE-SPECIFIC LETHAL 1 HOMOLOG"/>
    <property type="match status" value="1"/>
</dbReference>
<dbReference type="Gene3D" id="6.10.250.2000">
    <property type="match status" value="1"/>
</dbReference>
<evidence type="ECO:0000313" key="11">
    <source>
        <dbReference type="RefSeq" id="XP_030629923.1"/>
    </source>
</evidence>
<dbReference type="InterPro" id="IPR026711">
    <property type="entry name" value="Msl-1"/>
</dbReference>
<dbReference type="InterPro" id="IPR031840">
    <property type="entry name" value="MSL1_dimer"/>
</dbReference>
<keyword evidence="5" id="KW-0539">Nucleus</keyword>
<dbReference type="GO" id="GO:0003682">
    <property type="term" value="F:chromatin binding"/>
    <property type="evidence" value="ECO:0007669"/>
    <property type="project" value="TreeGrafter"/>
</dbReference>
<evidence type="ECO:0000256" key="2">
    <source>
        <dbReference type="ARBA" id="ARBA00004642"/>
    </source>
</evidence>
<evidence type="ECO:0000256" key="6">
    <source>
        <dbReference type="ARBA" id="ARBA00061695"/>
    </source>
</evidence>
<organism evidence="10 11">
    <name type="scientific">Chanos chanos</name>
    <name type="common">Milkfish</name>
    <name type="synonym">Mugil chanos</name>
    <dbReference type="NCBI Taxonomy" id="29144"/>
    <lineage>
        <taxon>Eukaryota</taxon>
        <taxon>Metazoa</taxon>
        <taxon>Chordata</taxon>
        <taxon>Craniata</taxon>
        <taxon>Vertebrata</taxon>
        <taxon>Euteleostomi</taxon>
        <taxon>Actinopterygii</taxon>
        <taxon>Neopterygii</taxon>
        <taxon>Teleostei</taxon>
        <taxon>Ostariophysi</taxon>
        <taxon>Gonorynchiformes</taxon>
        <taxon>Chanidae</taxon>
        <taxon>Chanos</taxon>
    </lineage>
</organism>
<dbReference type="Pfam" id="PF16801">
    <property type="entry name" value="MSL1_dimer"/>
    <property type="match status" value="1"/>
</dbReference>
<dbReference type="Gene3D" id="1.20.5.170">
    <property type="match status" value="1"/>
</dbReference>
<dbReference type="Pfam" id="PF15275">
    <property type="entry name" value="PEHE"/>
    <property type="match status" value="1"/>
</dbReference>
<proteinExistence type="inferred from homology"/>
<dbReference type="GO" id="GO:0006325">
    <property type="term" value="P:chromatin organization"/>
    <property type="evidence" value="ECO:0007669"/>
    <property type="project" value="UniProtKB-KW"/>
</dbReference>
<feature type="domain" description="PEHE" evidence="9">
    <location>
        <begin position="406"/>
        <end position="526"/>
    </location>
</feature>
<dbReference type="PANTHER" id="PTHR21656">
    <property type="entry name" value="MALE-SPECIFIC LETHAL-1 PROTEIN"/>
    <property type="match status" value="1"/>
</dbReference>
<evidence type="ECO:0000256" key="4">
    <source>
        <dbReference type="ARBA" id="ARBA00023054"/>
    </source>
</evidence>
<dbReference type="SMART" id="SM01300">
    <property type="entry name" value="PEHE"/>
    <property type="match status" value="1"/>
</dbReference>
<keyword evidence="4 7" id="KW-0175">Coiled coil</keyword>